<evidence type="ECO:0000256" key="2">
    <source>
        <dbReference type="ARBA" id="ARBA00013081"/>
    </source>
</evidence>
<keyword evidence="4" id="KW-0677">Repeat</keyword>
<dbReference type="PANTHER" id="PTHR45668">
    <property type="entry name" value="SERINE/THREONINE-PROTEIN PHOSPHATASE 5-RELATED"/>
    <property type="match status" value="1"/>
</dbReference>
<accession>A0ABM1EDE3</accession>
<dbReference type="InterPro" id="IPR051134">
    <property type="entry name" value="PPP_phosphatase"/>
</dbReference>
<dbReference type="PANTHER" id="PTHR45668:SF5">
    <property type="entry name" value="SERINE_THREONINE-PROTEIN PHOSPHATASE 5"/>
    <property type="match status" value="1"/>
</dbReference>
<dbReference type="SMART" id="SM00156">
    <property type="entry name" value="PP2Ac"/>
    <property type="match status" value="1"/>
</dbReference>
<keyword evidence="5" id="KW-0378">Hydrolase</keyword>
<dbReference type="Pfam" id="PF00149">
    <property type="entry name" value="Metallophos"/>
    <property type="match status" value="1"/>
</dbReference>
<name>A0ABM1EDE3_PRICU</name>
<evidence type="ECO:0000259" key="8">
    <source>
        <dbReference type="SMART" id="SM00156"/>
    </source>
</evidence>
<evidence type="ECO:0000313" key="9">
    <source>
        <dbReference type="Proteomes" id="UP000695022"/>
    </source>
</evidence>
<proteinExistence type="predicted"/>
<dbReference type="InterPro" id="IPR029052">
    <property type="entry name" value="Metallo-depent_PP-like"/>
</dbReference>
<dbReference type="Proteomes" id="UP000695022">
    <property type="component" value="Unplaced"/>
</dbReference>
<dbReference type="InterPro" id="IPR013235">
    <property type="entry name" value="PPP_dom"/>
</dbReference>
<dbReference type="PIRSF" id="PIRSF033096">
    <property type="entry name" value="PPPtase_5"/>
    <property type="match status" value="1"/>
</dbReference>
<keyword evidence="6" id="KW-0802">TPR repeat</keyword>
<evidence type="ECO:0000313" key="10">
    <source>
        <dbReference type="RefSeq" id="XP_014670214.1"/>
    </source>
</evidence>
<keyword evidence="3" id="KW-0479">Metal-binding</keyword>
<dbReference type="CDD" id="cd07417">
    <property type="entry name" value="MPP_PP5_C"/>
    <property type="match status" value="1"/>
</dbReference>
<dbReference type="InterPro" id="IPR004843">
    <property type="entry name" value="Calcineurin-like_PHP"/>
</dbReference>
<keyword evidence="9" id="KW-1185">Reference proteome</keyword>
<dbReference type="EC" id="3.1.3.16" evidence="2"/>
<evidence type="ECO:0000256" key="3">
    <source>
        <dbReference type="ARBA" id="ARBA00022723"/>
    </source>
</evidence>
<dbReference type="Gene3D" id="3.60.21.10">
    <property type="match status" value="1"/>
</dbReference>
<dbReference type="RefSeq" id="XP_014670214.1">
    <property type="nucleotide sequence ID" value="XM_014814728.1"/>
</dbReference>
<evidence type="ECO:0000256" key="1">
    <source>
        <dbReference type="ARBA" id="ARBA00001936"/>
    </source>
</evidence>
<dbReference type="InterPro" id="IPR006186">
    <property type="entry name" value="Ser/Thr-sp_prot-phosphatase"/>
</dbReference>
<organism evidence="9 10">
    <name type="scientific">Priapulus caudatus</name>
    <name type="common">Priapulid worm</name>
    <dbReference type="NCBI Taxonomy" id="37621"/>
    <lineage>
        <taxon>Eukaryota</taxon>
        <taxon>Metazoa</taxon>
        <taxon>Ecdysozoa</taxon>
        <taxon>Scalidophora</taxon>
        <taxon>Priapulida</taxon>
        <taxon>Priapulimorpha</taxon>
        <taxon>Priapulimorphida</taxon>
        <taxon>Priapulidae</taxon>
        <taxon>Priapulus</taxon>
    </lineage>
</organism>
<dbReference type="SUPFAM" id="SSF56300">
    <property type="entry name" value="Metallo-dependent phosphatases"/>
    <property type="match status" value="1"/>
</dbReference>
<dbReference type="InterPro" id="IPR011990">
    <property type="entry name" value="TPR-like_helical_dom_sf"/>
</dbReference>
<dbReference type="GeneID" id="106811185"/>
<evidence type="ECO:0000256" key="7">
    <source>
        <dbReference type="ARBA" id="ARBA00023211"/>
    </source>
</evidence>
<evidence type="ECO:0000256" key="5">
    <source>
        <dbReference type="ARBA" id="ARBA00022801"/>
    </source>
</evidence>
<keyword evidence="7" id="KW-0464">Manganese</keyword>
<dbReference type="PRINTS" id="PR00114">
    <property type="entry name" value="STPHPHTASE"/>
</dbReference>
<reference evidence="10" key="1">
    <citation type="submission" date="2025-08" db="UniProtKB">
        <authorList>
            <consortium name="RefSeq"/>
        </authorList>
    </citation>
    <scope>IDENTIFICATION</scope>
</reference>
<comment type="cofactor">
    <cofactor evidence="1">
        <name>Mn(2+)</name>
        <dbReference type="ChEBI" id="CHEBI:29035"/>
    </cofactor>
</comment>
<protein>
    <recommendedName>
        <fullName evidence="2">protein-serine/threonine phosphatase</fullName>
        <ecNumber evidence="2">3.1.3.16</ecNumber>
    </recommendedName>
</protein>
<feature type="domain" description="Serine/threonine specific protein phosphatases" evidence="8">
    <location>
        <begin position="114"/>
        <end position="392"/>
    </location>
</feature>
<evidence type="ECO:0000256" key="6">
    <source>
        <dbReference type="ARBA" id="ARBA00022803"/>
    </source>
</evidence>
<dbReference type="InterPro" id="IPR041753">
    <property type="entry name" value="PP5_C"/>
</dbReference>
<evidence type="ECO:0000256" key="4">
    <source>
        <dbReference type="ARBA" id="ARBA00022737"/>
    </source>
</evidence>
<gene>
    <name evidence="10" type="primary">LOC106811185</name>
</gene>
<dbReference type="Pfam" id="PF08321">
    <property type="entry name" value="PPP5"/>
    <property type="match status" value="1"/>
</dbReference>
<dbReference type="Gene3D" id="1.25.40.10">
    <property type="entry name" value="Tetratricopeptide repeat domain"/>
    <property type="match status" value="1"/>
</dbReference>
<sequence length="409" mass="46590">MSCNSKLVPKARNWQRKEKLKLTLILRVVQAHPNDVDAKNNCKECKKIVQEKAFLKAIAVDHQKSSVADSLDLDSMCIEGDYIGPKLEVVNGQETVTLPFVEQLLEHQKQEKRLHRKYAYKILVEIKRMFSEQPTLVDITIPEGKSFTVCGDIHGQYYDLLNIFKLNGLPSIDNPYLFNGDFVDRGSFSVEVILALFSFKLLYPDHFFMARGNHESETMNQMYGFYGEVKSKYTPQMGDLFTEVFNLLPLAHCINNKVLVMHGGLFKDDTTTLDDLRKIDRNRQPPDEGMMCELLWSDPMEAPGRSSSKRGVGIQFGSDITDSFLKKNNLDFIIRSHEVKDKGYEVTHNGKCITVFSAPNYCDQMGNKGAFVQLKVVDGKLQRDFVSYDAVPHPQVRPMAYANSLFGMM</sequence>